<dbReference type="RefSeq" id="WP_146218576.1">
    <property type="nucleotide sequence ID" value="NZ_QJKD01000002.1"/>
</dbReference>
<evidence type="ECO:0008006" key="4">
    <source>
        <dbReference type="Google" id="ProtNLM"/>
    </source>
</evidence>
<keyword evidence="1" id="KW-0472">Membrane</keyword>
<dbReference type="Proteomes" id="UP000248057">
    <property type="component" value="Unassembled WGS sequence"/>
</dbReference>
<dbReference type="AlphaFoldDB" id="A0A2V3YBD7"/>
<evidence type="ECO:0000313" key="3">
    <source>
        <dbReference type="Proteomes" id="UP000248057"/>
    </source>
</evidence>
<name>A0A2V3YBD7_9FIRM</name>
<organism evidence="2 3">
    <name type="scientific">Hungatella effluvii</name>
    <dbReference type="NCBI Taxonomy" id="1096246"/>
    <lineage>
        <taxon>Bacteria</taxon>
        <taxon>Bacillati</taxon>
        <taxon>Bacillota</taxon>
        <taxon>Clostridia</taxon>
        <taxon>Lachnospirales</taxon>
        <taxon>Lachnospiraceae</taxon>
        <taxon>Hungatella</taxon>
    </lineage>
</organism>
<evidence type="ECO:0000313" key="2">
    <source>
        <dbReference type="EMBL" id="PXX55933.1"/>
    </source>
</evidence>
<gene>
    <name evidence="2" type="ORF">DFR60_102208</name>
</gene>
<dbReference type="GeneID" id="86060198"/>
<keyword evidence="1" id="KW-1133">Transmembrane helix</keyword>
<sequence length="318" mass="36735">MHSYELDIMKIRKRNFLVVFFLALLPLISLTGYRLFSIIVELAGSMKDGDIISGVIAFLLRIFVETIVLIIISVIWIAICCYIPLKKLHGFYCENIFTQAVLRNSEYSYVHYTERLLNTAELVKAKIIPPYTSCKQKEAEYLVGRYKNIDFEIAPLTLSYGKGPNEEIDGSIVVFTGLASLFHNEDFVQVSCSTDEDVFAEYLPQKRGLEVKKKISMNHNRNCLFIAPKNQRISEEQFVLLEHLVRELSEQVRTHFYIIFAQSQVYFINNDKSLIINLPLWHSIEKEIQDVEKNGIVNINLFINTFIRAADGLSAYRR</sequence>
<proteinExistence type="predicted"/>
<feature type="transmembrane region" description="Helical" evidence="1">
    <location>
        <begin position="16"/>
        <end position="39"/>
    </location>
</feature>
<reference evidence="2 3" key="1">
    <citation type="submission" date="2018-05" db="EMBL/GenBank/DDBJ databases">
        <title>Genomic Encyclopedia of Type Strains, Phase IV (KMG-IV): sequencing the most valuable type-strain genomes for metagenomic binning, comparative biology and taxonomic classification.</title>
        <authorList>
            <person name="Goeker M."/>
        </authorList>
    </citation>
    <scope>NUCLEOTIDE SEQUENCE [LARGE SCALE GENOMIC DNA]</scope>
    <source>
        <strain evidence="2 3">DSM 24995</strain>
    </source>
</reference>
<dbReference type="EMBL" id="QJKD01000002">
    <property type="protein sequence ID" value="PXX55933.1"/>
    <property type="molecule type" value="Genomic_DNA"/>
</dbReference>
<keyword evidence="3" id="KW-1185">Reference proteome</keyword>
<accession>A0A2V3YBD7</accession>
<feature type="transmembrane region" description="Helical" evidence="1">
    <location>
        <begin position="51"/>
        <end position="79"/>
    </location>
</feature>
<protein>
    <recommendedName>
        <fullName evidence="4">DUF3137 domain-containing protein</fullName>
    </recommendedName>
</protein>
<comment type="caution">
    <text evidence="2">The sequence shown here is derived from an EMBL/GenBank/DDBJ whole genome shotgun (WGS) entry which is preliminary data.</text>
</comment>
<keyword evidence="1" id="KW-0812">Transmembrane</keyword>
<evidence type="ECO:0000256" key="1">
    <source>
        <dbReference type="SAM" id="Phobius"/>
    </source>
</evidence>